<organism evidence="2 3">
    <name type="scientific">Trichonephila inaurata madagascariensis</name>
    <dbReference type="NCBI Taxonomy" id="2747483"/>
    <lineage>
        <taxon>Eukaryota</taxon>
        <taxon>Metazoa</taxon>
        <taxon>Ecdysozoa</taxon>
        <taxon>Arthropoda</taxon>
        <taxon>Chelicerata</taxon>
        <taxon>Arachnida</taxon>
        <taxon>Araneae</taxon>
        <taxon>Araneomorphae</taxon>
        <taxon>Entelegynae</taxon>
        <taxon>Araneoidea</taxon>
        <taxon>Nephilidae</taxon>
        <taxon>Trichonephila</taxon>
        <taxon>Trichonephila inaurata</taxon>
    </lineage>
</organism>
<dbReference type="Proteomes" id="UP000886998">
    <property type="component" value="Unassembled WGS sequence"/>
</dbReference>
<name>A0A8X6M8H9_9ARAC</name>
<accession>A0A8X6M8H9</accession>
<keyword evidence="3" id="KW-1185">Reference proteome</keyword>
<comment type="caution">
    <text evidence="2">The sequence shown here is derived from an EMBL/GenBank/DDBJ whole genome shotgun (WGS) entry which is preliminary data.</text>
</comment>
<protein>
    <submittedName>
        <fullName evidence="2">Uncharacterized protein</fullName>
    </submittedName>
</protein>
<reference evidence="2" key="1">
    <citation type="submission" date="2020-08" db="EMBL/GenBank/DDBJ databases">
        <title>Multicomponent nature underlies the extraordinary mechanical properties of spider dragline silk.</title>
        <authorList>
            <person name="Kono N."/>
            <person name="Nakamura H."/>
            <person name="Mori M."/>
            <person name="Yoshida Y."/>
            <person name="Ohtoshi R."/>
            <person name="Malay A.D."/>
            <person name="Moran D.A.P."/>
            <person name="Tomita M."/>
            <person name="Numata K."/>
            <person name="Arakawa K."/>
        </authorList>
    </citation>
    <scope>NUCLEOTIDE SEQUENCE</scope>
</reference>
<feature type="chain" id="PRO_5036489921" evidence="1">
    <location>
        <begin position="20"/>
        <end position="134"/>
    </location>
</feature>
<dbReference type="AlphaFoldDB" id="A0A8X6M8H9"/>
<dbReference type="EMBL" id="BMAV01024861">
    <property type="protein sequence ID" value="GFS36732.1"/>
    <property type="molecule type" value="Genomic_DNA"/>
</dbReference>
<evidence type="ECO:0000313" key="2">
    <source>
        <dbReference type="EMBL" id="GFS36732.1"/>
    </source>
</evidence>
<keyword evidence="1" id="KW-0732">Signal</keyword>
<proteinExistence type="predicted"/>
<gene>
    <name evidence="2" type="ORF">TNIN_460491</name>
</gene>
<evidence type="ECO:0000313" key="3">
    <source>
        <dbReference type="Proteomes" id="UP000886998"/>
    </source>
</evidence>
<feature type="signal peptide" evidence="1">
    <location>
        <begin position="1"/>
        <end position="19"/>
    </location>
</feature>
<dbReference type="OrthoDB" id="10358280at2759"/>
<evidence type="ECO:0000256" key="1">
    <source>
        <dbReference type="SAM" id="SignalP"/>
    </source>
</evidence>
<sequence>MKALICLCLVFSTIAMVLSQNPFGDMMNKAMGGFQNAASSAAQAMGGMAGGGNPMMDMIGKAEEMIKQASEGNPAGEFGDQMKQMFEQAMGEMSEKAQEAMQPLMQQMMSMQQSNAKPQEYAALLQKMKQLKGT</sequence>